<dbReference type="AlphaFoldDB" id="A0AA97M456"/>
<reference evidence="2" key="1">
    <citation type="submission" date="2020-10" db="EMBL/GenBank/DDBJ databases">
        <title>De novo genome project of the cellulose decomposer Thermobifida halotolerans type strain.</title>
        <authorList>
            <person name="Nagy I."/>
            <person name="Horvath B."/>
            <person name="Kukolya J."/>
            <person name="Nagy I."/>
            <person name="Orsini M."/>
        </authorList>
    </citation>
    <scope>NUCLEOTIDE SEQUENCE</scope>
    <source>
        <strain evidence="2">DSM 44931</strain>
    </source>
</reference>
<keyword evidence="1" id="KW-1133">Transmembrane helix</keyword>
<accession>A0AA97M456</accession>
<feature type="transmembrane region" description="Helical" evidence="1">
    <location>
        <begin position="95"/>
        <end position="117"/>
    </location>
</feature>
<dbReference type="InterPro" id="IPR025238">
    <property type="entry name" value="DUF4184"/>
</dbReference>
<dbReference type="KEGG" id="thao:NI17_000805"/>
<organism evidence="2 3">
    <name type="scientific">Thermobifida halotolerans</name>
    <dbReference type="NCBI Taxonomy" id="483545"/>
    <lineage>
        <taxon>Bacteria</taxon>
        <taxon>Bacillati</taxon>
        <taxon>Actinomycetota</taxon>
        <taxon>Actinomycetes</taxon>
        <taxon>Streptosporangiales</taxon>
        <taxon>Nocardiopsidaceae</taxon>
        <taxon>Thermobifida</taxon>
    </lineage>
</organism>
<dbReference type="EMBL" id="CP063196">
    <property type="protein sequence ID" value="UOE19838.1"/>
    <property type="molecule type" value="Genomic_DNA"/>
</dbReference>
<dbReference type="Proteomes" id="UP000265719">
    <property type="component" value="Chromosome"/>
</dbReference>
<feature type="transmembrane region" description="Helical" evidence="1">
    <location>
        <begin position="51"/>
        <end position="75"/>
    </location>
</feature>
<dbReference type="RefSeq" id="WP_243597581.1">
    <property type="nucleotide sequence ID" value="NZ_CP063196.1"/>
</dbReference>
<feature type="transmembrane region" description="Helical" evidence="1">
    <location>
        <begin position="147"/>
        <end position="168"/>
    </location>
</feature>
<evidence type="ECO:0000256" key="1">
    <source>
        <dbReference type="SAM" id="Phobius"/>
    </source>
</evidence>
<protein>
    <submittedName>
        <fullName evidence="2">DUF4184 family protein</fullName>
    </submittedName>
</protein>
<evidence type="ECO:0000313" key="2">
    <source>
        <dbReference type="EMBL" id="UOE19838.1"/>
    </source>
</evidence>
<sequence>MPFTVSHAAAVVPLARGRLVPSALVIGALVPDLPYYLPLPVDPAATHGLFGPVGADVAVGLAVFALFHGLLRAPLVDLAPAPLRGRLAAAPRPRWGAAAPAWTVLSLAVGAATHVVWDSFTQPHGFAVAAWPVLEVGVVGPHRLYNVLMYLSSAGGLCVLAWWVVRWYRRAPAGSAGEGVLGGGARRRLWVGLLAAGAAGAVWWAASPEAAVSGYDFVRSVLLGLLRGAGVGVVCLAAVWHLLRAARSFGAEATDEEK</sequence>
<proteinExistence type="predicted"/>
<keyword evidence="1" id="KW-0812">Transmembrane</keyword>
<feature type="transmembrane region" description="Helical" evidence="1">
    <location>
        <begin position="221"/>
        <end position="243"/>
    </location>
</feature>
<feature type="transmembrane region" description="Helical" evidence="1">
    <location>
        <begin position="189"/>
        <end position="206"/>
    </location>
</feature>
<evidence type="ECO:0000313" key="3">
    <source>
        <dbReference type="Proteomes" id="UP000265719"/>
    </source>
</evidence>
<dbReference type="Pfam" id="PF13803">
    <property type="entry name" value="DUF4184"/>
    <property type="match status" value="1"/>
</dbReference>
<gene>
    <name evidence="2" type="ORF">NI17_000805</name>
</gene>
<name>A0AA97M456_9ACTN</name>
<keyword evidence="3" id="KW-1185">Reference proteome</keyword>
<keyword evidence="1" id="KW-0472">Membrane</keyword>